<protein>
    <recommendedName>
        <fullName evidence="4">Ferric reductase like transmembrane component</fullName>
    </recommendedName>
</protein>
<dbReference type="STRING" id="1123034.GCA_000685805_01254"/>
<feature type="transmembrane region" description="Helical" evidence="1">
    <location>
        <begin position="75"/>
        <end position="96"/>
    </location>
</feature>
<dbReference type="Proteomes" id="UP000254123">
    <property type="component" value="Unassembled WGS sequence"/>
</dbReference>
<reference evidence="2 3" key="1">
    <citation type="submission" date="2018-06" db="EMBL/GenBank/DDBJ databases">
        <authorList>
            <consortium name="Pathogen Informatics"/>
            <person name="Doyle S."/>
        </authorList>
    </citation>
    <scope>NUCLEOTIDE SEQUENCE [LARGE SCALE GENOMIC DNA]</scope>
    <source>
        <strain evidence="2 3">NCTC10526</strain>
    </source>
</reference>
<name>A0A379LJ39_9GAMM</name>
<feature type="transmembrane region" description="Helical" evidence="1">
    <location>
        <begin position="189"/>
        <end position="208"/>
    </location>
</feature>
<organism evidence="2 3">
    <name type="scientific">Psychrobacter phenylpyruvicus</name>
    <dbReference type="NCBI Taxonomy" id="29432"/>
    <lineage>
        <taxon>Bacteria</taxon>
        <taxon>Pseudomonadati</taxon>
        <taxon>Pseudomonadota</taxon>
        <taxon>Gammaproteobacteria</taxon>
        <taxon>Moraxellales</taxon>
        <taxon>Moraxellaceae</taxon>
        <taxon>Psychrobacter</taxon>
    </lineage>
</organism>
<feature type="transmembrane region" description="Helical" evidence="1">
    <location>
        <begin position="33"/>
        <end position="55"/>
    </location>
</feature>
<dbReference type="RefSeq" id="WP_227674048.1">
    <property type="nucleotide sequence ID" value="NZ_CAJHAQ010000001.1"/>
</dbReference>
<evidence type="ECO:0000313" key="2">
    <source>
        <dbReference type="EMBL" id="SUD90558.1"/>
    </source>
</evidence>
<feature type="transmembrane region" description="Helical" evidence="1">
    <location>
        <begin position="214"/>
        <end position="237"/>
    </location>
</feature>
<evidence type="ECO:0000313" key="3">
    <source>
        <dbReference type="Proteomes" id="UP000254123"/>
    </source>
</evidence>
<sequence length="245" mass="27294">MTIHPKSQSLSHLSLQNKLLNGSKFLVTEALKAIGWLLVVIIGIGLGAFFLLSLGPQVTDLLAQTDKNAWYLSRASGFIAYTLFWFTMVFGLLLGTRLSSQLGRYFTASRLFELHQFTSLVAIGFAGFHALILLADGYLNLSIGQVLTPFGFETDTVGVGLGQLGFWLLFICAMSFYVKSYLGQSVWRLLHFLTFMAYMLISIHLFVVGSDNQALPLLVFYALSQSLVFVLIGYRLWLLNLRQSA</sequence>
<accession>A0A379LJ39</accession>
<feature type="transmembrane region" description="Helical" evidence="1">
    <location>
        <begin position="159"/>
        <end position="177"/>
    </location>
</feature>
<dbReference type="EMBL" id="UGVC01000001">
    <property type="protein sequence ID" value="SUD90558.1"/>
    <property type="molecule type" value="Genomic_DNA"/>
</dbReference>
<keyword evidence="1" id="KW-0812">Transmembrane</keyword>
<feature type="transmembrane region" description="Helical" evidence="1">
    <location>
        <begin position="117"/>
        <end position="139"/>
    </location>
</feature>
<keyword evidence="1" id="KW-0472">Membrane</keyword>
<evidence type="ECO:0008006" key="4">
    <source>
        <dbReference type="Google" id="ProtNLM"/>
    </source>
</evidence>
<keyword evidence="3" id="KW-1185">Reference proteome</keyword>
<dbReference type="AlphaFoldDB" id="A0A379LJ39"/>
<evidence type="ECO:0000256" key="1">
    <source>
        <dbReference type="SAM" id="Phobius"/>
    </source>
</evidence>
<keyword evidence="1" id="KW-1133">Transmembrane helix</keyword>
<gene>
    <name evidence="2" type="ORF">NCTC10526_00891</name>
</gene>
<proteinExistence type="predicted"/>